<evidence type="ECO:0000313" key="11">
    <source>
        <dbReference type="EMBL" id="BBN66589.1"/>
    </source>
</evidence>
<dbReference type="HAMAP" id="MF_01331_B">
    <property type="entry name" value="Ribosomal_uL22_B"/>
    <property type="match status" value="1"/>
</dbReference>
<dbReference type="GO" id="GO:0019843">
    <property type="term" value="F:rRNA binding"/>
    <property type="evidence" value="ECO:0007669"/>
    <property type="project" value="UniProtKB-UniRule"/>
</dbReference>
<sequence length="201" mass="23440">MKMLIPYLLGSLMVDDNGNPGLEILVPKTRRAVAKHVHMSANKARRVAHLLPNSTYMQAVAKLSWMPYRACEPILEVLRSAAANVYHNNDHVKSELFVLSAEVTEGPIFKRLQPRARGRGYPIEKSTCYISITLGFYKSYDHAQDFYKDDNMNNIYYQKLYKWMTKKKNKSKHTPFMPQTKQIKIILHAKKYLNKYVWETK</sequence>
<evidence type="ECO:0000256" key="2">
    <source>
        <dbReference type="ARBA" id="ARBA00022640"/>
    </source>
</evidence>
<evidence type="ECO:0000256" key="1">
    <source>
        <dbReference type="ARBA" id="ARBA00009451"/>
    </source>
</evidence>
<keyword evidence="3 8" id="KW-0699">rRNA-binding</keyword>
<dbReference type="InterPro" id="IPR001063">
    <property type="entry name" value="Ribosomal_uL22"/>
</dbReference>
<dbReference type="InterPro" id="IPR036394">
    <property type="entry name" value="Ribosomal_uL22_sf"/>
</dbReference>
<dbReference type="InterPro" id="IPR047867">
    <property type="entry name" value="Ribosomal_uL22_bac/org-type"/>
</dbReference>
<evidence type="ECO:0000256" key="10">
    <source>
        <dbReference type="RuleBase" id="RU004009"/>
    </source>
</evidence>
<comment type="subcellular location">
    <subcellularLocation>
        <location evidence="8 10">Plastid</location>
        <location evidence="8 10">Chloroplast</location>
    </subcellularLocation>
</comment>
<accession>A0A6J4AFB9</accession>
<reference evidence="12" key="2">
    <citation type="journal article" date="2021" name="Nat. Plants">
        <title>Gene duplications and phylogenomic conflict underlie major pulses of phenotypic evolution in gymnosperms.</title>
        <authorList>
            <person name="Stull G.W."/>
            <person name="Qu X.J."/>
            <person name="Parins-Fukuchi C."/>
            <person name="Yang Y.Y."/>
            <person name="Yang J.B."/>
            <person name="Yang Z.Y."/>
            <person name="Hu Y."/>
            <person name="Ma H."/>
            <person name="Soltis P.S."/>
            <person name="Soltis D.E."/>
            <person name="Li D.Z."/>
            <person name="Smith S.A."/>
            <person name="Yi T.S."/>
        </authorList>
    </citation>
    <scope>NUCLEOTIDE SEQUENCE</scope>
</reference>
<dbReference type="GO" id="GO:0006412">
    <property type="term" value="P:translation"/>
    <property type="evidence" value="ECO:0007669"/>
    <property type="project" value="UniProtKB-UniRule"/>
</dbReference>
<dbReference type="SUPFAM" id="SSF54843">
    <property type="entry name" value="Ribosomal protein L22"/>
    <property type="match status" value="1"/>
</dbReference>
<dbReference type="CDD" id="cd00336">
    <property type="entry name" value="Ribosomal_L22"/>
    <property type="match status" value="1"/>
</dbReference>
<reference evidence="12" key="3">
    <citation type="submission" date="2021-01" db="EMBL/GenBank/DDBJ databases">
        <authorList>
            <person name="Stull G."/>
            <person name="Qu X.-J."/>
            <person name="Parins-Fukuchi C."/>
            <person name="Yang Y.-Y."/>
            <person name="Yang J.-B."/>
            <person name="Yang Z.-Y."/>
            <person name="Hu Y."/>
            <person name="Ma H."/>
            <person name="Soltis P."/>
            <person name="Soltis D."/>
            <person name="Li D.-Z."/>
            <person name="Smith S."/>
            <person name="Yi T.-S."/>
        </authorList>
    </citation>
    <scope>NUCLEOTIDE SEQUENCE</scope>
</reference>
<proteinExistence type="inferred from homology"/>
<keyword evidence="5 8" id="KW-0689">Ribosomal protein</keyword>
<comment type="similarity">
    <text evidence="1 8 9">Belongs to the universal ribosomal protein uL22 family.</text>
</comment>
<keyword evidence="11" id="KW-0150">Chloroplast</keyword>
<dbReference type="EMBL" id="MW470980">
    <property type="protein sequence ID" value="QYB21442.1"/>
    <property type="molecule type" value="Genomic_DNA"/>
</dbReference>
<comment type="function">
    <text evidence="8 10">This protein binds specifically to 23S rRNA.</text>
</comment>
<dbReference type="GO" id="GO:0009507">
    <property type="term" value="C:chloroplast"/>
    <property type="evidence" value="ECO:0007669"/>
    <property type="project" value="UniProtKB-SubCell"/>
</dbReference>
<evidence type="ECO:0000313" key="12">
    <source>
        <dbReference type="EMBL" id="QYB21442.1"/>
    </source>
</evidence>
<comment type="subunit">
    <text evidence="8">Part of the 50S ribosomal subunit.</text>
</comment>
<evidence type="ECO:0000256" key="9">
    <source>
        <dbReference type="RuleBase" id="RU004005"/>
    </source>
</evidence>
<evidence type="ECO:0000256" key="3">
    <source>
        <dbReference type="ARBA" id="ARBA00022730"/>
    </source>
</evidence>
<dbReference type="EMBL" id="LC500578">
    <property type="protein sequence ID" value="BBN66589.1"/>
    <property type="molecule type" value="Genomic_DNA"/>
</dbReference>
<evidence type="ECO:0000256" key="7">
    <source>
        <dbReference type="ARBA" id="ARBA00035285"/>
    </source>
</evidence>
<evidence type="ECO:0000256" key="6">
    <source>
        <dbReference type="ARBA" id="ARBA00023274"/>
    </source>
</evidence>
<gene>
    <name evidence="8 11" type="primary">rpl22</name>
</gene>
<dbReference type="NCBIfam" id="TIGR01044">
    <property type="entry name" value="rplV_bact"/>
    <property type="match status" value="1"/>
</dbReference>
<evidence type="ECO:0000256" key="4">
    <source>
        <dbReference type="ARBA" id="ARBA00022884"/>
    </source>
</evidence>
<reference evidence="11" key="1">
    <citation type="journal article" date="2020" name="Front. Plant Sci.">
        <title>The origin and evolution of plastid genome downsizing in Southern Hemispheric cypresses (Cupressaceae).</title>
        <authorList>
            <person name="Sudianto E."/>
            <person name="Wu C."/>
            <person name="Chaw S."/>
        </authorList>
    </citation>
    <scope>NUCLEOTIDE SEQUENCE</scope>
</reference>
<comment type="function">
    <text evidence="8 10">The globular domain of the protein is located near the polypeptide exit tunnel on the outside of the subunit, while an extended beta-hairpin is found that lines the wall of the exit tunnel in the center of the 70S ribosome.</text>
</comment>
<dbReference type="Gene3D" id="3.90.470.10">
    <property type="entry name" value="Ribosomal protein L22/L17"/>
    <property type="match status" value="1"/>
</dbReference>
<geneLocation type="chloroplast" evidence="11"/>
<evidence type="ECO:0000256" key="5">
    <source>
        <dbReference type="ARBA" id="ARBA00022980"/>
    </source>
</evidence>
<keyword evidence="2 11" id="KW-0934">Plastid</keyword>
<dbReference type="AlphaFoldDB" id="A0A6J4AFB9"/>
<dbReference type="InterPro" id="IPR005727">
    <property type="entry name" value="Ribosomal_uL22_bac/chlpt-type"/>
</dbReference>
<dbReference type="Pfam" id="PF00237">
    <property type="entry name" value="Ribosomal_L22"/>
    <property type="match status" value="1"/>
</dbReference>
<dbReference type="GO" id="GO:0003735">
    <property type="term" value="F:structural constituent of ribosome"/>
    <property type="evidence" value="ECO:0007669"/>
    <property type="project" value="InterPro"/>
</dbReference>
<dbReference type="PANTHER" id="PTHR13501">
    <property type="entry name" value="CHLOROPLAST 50S RIBOSOMAL PROTEIN L22-RELATED"/>
    <property type="match status" value="1"/>
</dbReference>
<name>A0A6J4AFB9_9CONI</name>
<evidence type="ECO:0000256" key="8">
    <source>
        <dbReference type="HAMAP-Rule" id="MF_01331"/>
    </source>
</evidence>
<organism evidence="11">
    <name type="scientific">Fitzroya cupressoides</name>
    <dbReference type="NCBI Taxonomy" id="103972"/>
    <lineage>
        <taxon>Eukaryota</taxon>
        <taxon>Viridiplantae</taxon>
        <taxon>Streptophyta</taxon>
        <taxon>Embryophyta</taxon>
        <taxon>Tracheophyta</taxon>
        <taxon>Spermatophyta</taxon>
        <taxon>Pinopsida</taxon>
        <taxon>Pinidae</taxon>
        <taxon>Conifers II</taxon>
        <taxon>Cupressales</taxon>
        <taxon>Cupressaceae</taxon>
        <taxon>Fitzroya</taxon>
    </lineage>
</organism>
<keyword evidence="6 8" id="KW-0687">Ribonucleoprotein</keyword>
<dbReference type="PANTHER" id="PTHR13501:SF10">
    <property type="entry name" value="LARGE RIBOSOMAL SUBUNIT PROTEIN UL22M"/>
    <property type="match status" value="1"/>
</dbReference>
<keyword evidence="4 8" id="KW-0694">RNA-binding</keyword>
<protein>
    <recommendedName>
        <fullName evidence="7 8">Large ribosomal subunit protein uL22c</fullName>
    </recommendedName>
</protein>
<dbReference type="GO" id="GO:0015934">
    <property type="term" value="C:large ribosomal subunit"/>
    <property type="evidence" value="ECO:0007669"/>
    <property type="project" value="InterPro"/>
</dbReference>